<evidence type="ECO:0000313" key="6">
    <source>
        <dbReference type="EMBL" id="SFW69385.1"/>
    </source>
</evidence>
<keyword evidence="1" id="KW-0808">Transferase</keyword>
<evidence type="ECO:0000256" key="1">
    <source>
        <dbReference type="ARBA" id="ARBA00022679"/>
    </source>
</evidence>
<dbReference type="SUPFAM" id="SSF52467">
    <property type="entry name" value="DHS-like NAD/FAD-binding domain"/>
    <property type="match status" value="1"/>
</dbReference>
<protein>
    <recommendedName>
        <fullName evidence="3">NAD-dependent protein deacylase</fullName>
        <ecNumber evidence="3">2.3.1.286</ecNumber>
    </recommendedName>
    <alternativeName>
        <fullName evidence="3">Regulatory protein SIR2 homolog</fullName>
    </alternativeName>
</protein>
<organism evidence="6 7">
    <name type="scientific">Sinomicrobium oceani</name>
    <dbReference type="NCBI Taxonomy" id="1150368"/>
    <lineage>
        <taxon>Bacteria</taxon>
        <taxon>Pseudomonadati</taxon>
        <taxon>Bacteroidota</taxon>
        <taxon>Flavobacteriia</taxon>
        <taxon>Flavobacteriales</taxon>
        <taxon>Flavobacteriaceae</taxon>
        <taxon>Sinomicrobium</taxon>
    </lineage>
</organism>
<dbReference type="Gene3D" id="3.30.1600.10">
    <property type="entry name" value="SIR2/SIRT2 'Small Domain"/>
    <property type="match status" value="1"/>
</dbReference>
<evidence type="ECO:0000256" key="2">
    <source>
        <dbReference type="ARBA" id="ARBA00023027"/>
    </source>
</evidence>
<feature type="binding site" evidence="3">
    <location>
        <position position="67"/>
    </location>
    <ligand>
        <name>substrate</name>
    </ligand>
</feature>
<evidence type="ECO:0000256" key="3">
    <source>
        <dbReference type="HAMAP-Rule" id="MF_01121"/>
    </source>
</evidence>
<dbReference type="GO" id="GO:0017136">
    <property type="term" value="F:histone deacetylase activity, NAD-dependent"/>
    <property type="evidence" value="ECO:0007669"/>
    <property type="project" value="TreeGrafter"/>
</dbReference>
<keyword evidence="2 3" id="KW-0520">NAD</keyword>
<evidence type="ECO:0000313" key="7">
    <source>
        <dbReference type="Proteomes" id="UP000182248"/>
    </source>
</evidence>
<dbReference type="GO" id="GO:0036054">
    <property type="term" value="F:protein-malonyllysine demalonylase activity"/>
    <property type="evidence" value="ECO:0007669"/>
    <property type="project" value="InterPro"/>
</dbReference>
<dbReference type="InterPro" id="IPR003000">
    <property type="entry name" value="Sirtuin"/>
</dbReference>
<feature type="binding site" evidence="3">
    <location>
        <begin position="97"/>
        <end position="100"/>
    </location>
    <ligand>
        <name>NAD(+)</name>
        <dbReference type="ChEBI" id="CHEBI:57540"/>
    </ligand>
</feature>
<feature type="binding site" evidence="3">
    <location>
        <position position="64"/>
    </location>
    <ligand>
        <name>substrate</name>
    </ligand>
</feature>
<dbReference type="GO" id="GO:0005737">
    <property type="term" value="C:cytoplasm"/>
    <property type="evidence" value="ECO:0007669"/>
    <property type="project" value="UniProtKB-SubCell"/>
</dbReference>
<dbReference type="Pfam" id="PF02146">
    <property type="entry name" value="SIR2"/>
    <property type="match status" value="1"/>
</dbReference>
<dbReference type="PANTHER" id="PTHR11085:SF4">
    <property type="entry name" value="NAD-DEPENDENT PROTEIN DEACYLASE"/>
    <property type="match status" value="1"/>
</dbReference>
<dbReference type="InterPro" id="IPR029035">
    <property type="entry name" value="DHS-like_NAD/FAD-binding_dom"/>
</dbReference>
<proteinExistence type="inferred from homology"/>
<dbReference type="InterPro" id="IPR026591">
    <property type="entry name" value="Sirtuin_cat_small_dom_sf"/>
</dbReference>
<comment type="catalytic activity">
    <reaction evidence="3">
        <text>N(6)-succinyl-L-lysyl-[protein] + NAD(+) + H2O = 2''-O-succinyl-ADP-D-ribose + nicotinamide + L-lysyl-[protein]</text>
        <dbReference type="Rhea" id="RHEA:47668"/>
        <dbReference type="Rhea" id="RHEA-COMP:9752"/>
        <dbReference type="Rhea" id="RHEA-COMP:11877"/>
        <dbReference type="ChEBI" id="CHEBI:15377"/>
        <dbReference type="ChEBI" id="CHEBI:17154"/>
        <dbReference type="ChEBI" id="CHEBI:29969"/>
        <dbReference type="ChEBI" id="CHEBI:57540"/>
        <dbReference type="ChEBI" id="CHEBI:87830"/>
        <dbReference type="ChEBI" id="CHEBI:87832"/>
    </reaction>
</comment>
<dbReference type="PANTHER" id="PTHR11085">
    <property type="entry name" value="NAD-DEPENDENT PROTEIN DEACYLASE SIRTUIN-5, MITOCHONDRIAL-RELATED"/>
    <property type="match status" value="1"/>
</dbReference>
<dbReference type="GO" id="GO:0070403">
    <property type="term" value="F:NAD+ binding"/>
    <property type="evidence" value="ECO:0007669"/>
    <property type="project" value="UniProtKB-UniRule"/>
</dbReference>
<accession>A0A1K1RBS7</accession>
<feature type="binding site" evidence="3">
    <location>
        <begin position="180"/>
        <end position="182"/>
    </location>
    <ligand>
        <name>NAD(+)</name>
        <dbReference type="ChEBI" id="CHEBI:57540"/>
    </ligand>
</feature>
<dbReference type="InterPro" id="IPR050134">
    <property type="entry name" value="NAD-dep_sirtuin_deacylases"/>
</dbReference>
<dbReference type="EMBL" id="FPJE01000022">
    <property type="protein sequence ID" value="SFW69385.1"/>
    <property type="molecule type" value="Genomic_DNA"/>
</dbReference>
<feature type="binding site" evidence="3">
    <location>
        <position position="225"/>
    </location>
    <ligand>
        <name>NAD(+)</name>
        <dbReference type="ChEBI" id="CHEBI:57540"/>
    </ligand>
</feature>
<dbReference type="Proteomes" id="UP000182248">
    <property type="component" value="Unassembled WGS sequence"/>
</dbReference>
<evidence type="ECO:0000256" key="4">
    <source>
        <dbReference type="PROSITE-ProRule" id="PRU00236"/>
    </source>
</evidence>
<evidence type="ECO:0000259" key="5">
    <source>
        <dbReference type="PROSITE" id="PS50305"/>
    </source>
</evidence>
<gene>
    <name evidence="3" type="primary">cobB</name>
    <name evidence="6" type="ORF">SAMN02927921_03367</name>
</gene>
<reference evidence="6 7" key="1">
    <citation type="submission" date="2016-11" db="EMBL/GenBank/DDBJ databases">
        <authorList>
            <person name="Jaros S."/>
            <person name="Januszkiewicz K."/>
            <person name="Wedrychowicz H."/>
        </authorList>
    </citation>
    <scope>NUCLEOTIDE SEQUENCE [LARGE SCALE GENOMIC DNA]</scope>
    <source>
        <strain evidence="6 7">CGMCC 1.12145</strain>
    </source>
</reference>
<dbReference type="STRING" id="1150368.SAMN02927921_03367"/>
<sequence length="243" mass="27180">MYAVVESKTNGVKKIVVLTGAGISAESGINTFRDANGLWEGHDIMDVASPDGFRRNPALVLDFYNKRRKQLLGVEPNLAHRALAGLQDLFEVSVITQNVDDLHERAGSRHVIHLHGELLKARSTFDEDLVYDWKKDINIGDFCEHHHQLRPHIVWFGETVPRIEYAAQAVSEADIIMIIGTSMQVYPAAGLVNYAPENTPVYFIDPKPGISENSRPHLTIIPEKATTGVPRAIAMILDNRRQR</sequence>
<dbReference type="InterPro" id="IPR026590">
    <property type="entry name" value="Ssirtuin_cat_dom"/>
</dbReference>
<dbReference type="Gene3D" id="3.40.50.1220">
    <property type="entry name" value="TPP-binding domain"/>
    <property type="match status" value="1"/>
</dbReference>
<dbReference type="EC" id="2.3.1.286" evidence="3"/>
<dbReference type="GO" id="GO:0036055">
    <property type="term" value="F:protein-succinyllysine desuccinylase activity"/>
    <property type="evidence" value="ECO:0007669"/>
    <property type="project" value="UniProtKB-UniRule"/>
</dbReference>
<comment type="domain">
    <text evidence="3">2 residues (Tyr-64 and Arg-67) present in a large hydrophobic pocket are probably involved in substrate specificity. They are important for desuccinylation activity, but dispensable for deacetylation activity.</text>
</comment>
<feature type="binding site" evidence="3">
    <location>
        <begin position="20"/>
        <end position="39"/>
    </location>
    <ligand>
        <name>NAD(+)</name>
        <dbReference type="ChEBI" id="CHEBI:57540"/>
    </ligand>
</feature>
<comment type="function">
    <text evidence="3">NAD-dependent lysine deacetylase and desuccinylase that specifically removes acetyl and succinyl groups on target proteins. Modulates the activities of several proteins which are inactive in their acylated form.</text>
</comment>
<feature type="domain" description="Deacetylase sirtuin-type" evidence="5">
    <location>
        <begin position="1"/>
        <end position="243"/>
    </location>
</feature>
<comment type="similarity">
    <text evidence="3">Belongs to the sirtuin family. Class III subfamily.</text>
</comment>
<dbReference type="InterPro" id="IPR027546">
    <property type="entry name" value="Sirtuin_class_III"/>
</dbReference>
<keyword evidence="7" id="KW-1185">Reference proteome</keyword>
<comment type="subcellular location">
    <subcellularLocation>
        <location evidence="3">Cytoplasm</location>
    </subcellularLocation>
</comment>
<dbReference type="PROSITE" id="PS50305">
    <property type="entry name" value="SIRTUIN"/>
    <property type="match status" value="1"/>
</dbReference>
<dbReference type="CDD" id="cd01412">
    <property type="entry name" value="SIRT5_Af1_CobB"/>
    <property type="match status" value="1"/>
</dbReference>
<name>A0A1K1RBS7_9FLAO</name>
<feature type="active site" description="Proton acceptor" evidence="3">
    <location>
        <position position="115"/>
    </location>
</feature>
<comment type="catalytic activity">
    <reaction evidence="3">
        <text>N(6)-acetyl-L-lysyl-[protein] + NAD(+) + H2O = 2''-O-acetyl-ADP-D-ribose + nicotinamide + L-lysyl-[protein]</text>
        <dbReference type="Rhea" id="RHEA:43636"/>
        <dbReference type="Rhea" id="RHEA-COMP:9752"/>
        <dbReference type="Rhea" id="RHEA-COMP:10731"/>
        <dbReference type="ChEBI" id="CHEBI:15377"/>
        <dbReference type="ChEBI" id="CHEBI:17154"/>
        <dbReference type="ChEBI" id="CHEBI:29969"/>
        <dbReference type="ChEBI" id="CHEBI:57540"/>
        <dbReference type="ChEBI" id="CHEBI:61930"/>
        <dbReference type="ChEBI" id="CHEBI:83767"/>
        <dbReference type="EC" id="2.3.1.286"/>
    </reaction>
</comment>
<comment type="caution">
    <text evidence="3 4">Lacks conserved residue(s) required for the propagation of feature annotation.</text>
</comment>
<dbReference type="HAMAP" id="MF_01121">
    <property type="entry name" value="Sirtuin_ClassIII"/>
    <property type="match status" value="1"/>
</dbReference>
<keyword evidence="3" id="KW-0963">Cytoplasm</keyword>
<dbReference type="AlphaFoldDB" id="A0A1K1RBS7"/>